<evidence type="ECO:0000313" key="6">
    <source>
        <dbReference type="Proteomes" id="UP001187425"/>
    </source>
</evidence>
<dbReference type="Proteomes" id="UP000515406">
    <property type="component" value="Chromosome"/>
</dbReference>
<dbReference type="NCBIfam" id="TIGR04393">
    <property type="entry name" value="rpt_T5SS_PEPC"/>
    <property type="match status" value="2"/>
</dbReference>
<dbReference type="RefSeq" id="WP_232095515.1">
    <property type="nucleotide sequence ID" value="NZ_JAVTRY010000003.1"/>
</dbReference>
<dbReference type="PROSITE" id="PS51208">
    <property type="entry name" value="AUTOTRANSPORTER"/>
    <property type="match status" value="1"/>
</dbReference>
<organism evidence="3 5">
    <name type="scientific">Xanthomonas hortorum pv. vitians</name>
    <dbReference type="NCBI Taxonomy" id="83224"/>
    <lineage>
        <taxon>Bacteria</taxon>
        <taxon>Pseudomonadati</taxon>
        <taxon>Pseudomonadota</taxon>
        <taxon>Gammaproteobacteria</taxon>
        <taxon>Lysobacterales</taxon>
        <taxon>Lysobacteraceae</taxon>
        <taxon>Xanthomonas</taxon>
    </lineage>
</organism>
<dbReference type="SMART" id="SM00869">
    <property type="entry name" value="Autotransporter"/>
    <property type="match status" value="1"/>
</dbReference>
<dbReference type="NCBIfam" id="TIGR01414">
    <property type="entry name" value="autotrans_barl"/>
    <property type="match status" value="1"/>
</dbReference>
<gene>
    <name evidence="3" type="ORF">CFBP498_16030</name>
    <name evidence="4" type="ORF">R4K57_03605</name>
</gene>
<dbReference type="InterPro" id="IPR030895">
    <property type="entry name" value="T5SS_PEPC_rpt"/>
</dbReference>
<accession>A0A6V7CQN3</accession>
<dbReference type="EMBL" id="LR828257">
    <property type="protein sequence ID" value="CAD0320946.1"/>
    <property type="molecule type" value="Genomic_DNA"/>
</dbReference>
<reference evidence="4 6" key="2">
    <citation type="submission" date="2023-10" db="EMBL/GenBank/DDBJ databases">
        <title>A new tool for lettuce pathogen research.</title>
        <authorList>
            <person name="Horton K.N."/>
            <person name="Cseke L.J."/>
            <person name="Badiwe M."/>
            <person name="Tesfaye D."/>
            <person name="Klein A."/>
            <person name="Su J."/>
            <person name="Potnis N."/>
            <person name="Gassmann W."/>
        </authorList>
    </citation>
    <scope>NUCLEOTIDE SEQUENCE [LARGE SCALE GENOMIC DNA]</scope>
    <source>
        <strain evidence="4 6">JSKH1901</strain>
    </source>
</reference>
<sequence length="1219" mass="123819">MNRIYRLVLNRATGSMQVASELATSHGSSARATGSVSHRSPLTTAMLVALGLLAAPSAFAAVFDFNSDDTITSSRVYADGFRVGPNGTVVVDVSGTAVVTSDEDVSLGSTAAGNGTLRLTGPGARLAINSGFWDLLVGDAGIGNMTLHGGSQATTAGLMTLGNQQGSTGNVLVTGAGSALTARNIRVGRGGTGTMEITNGGTVTTTRPYSVVNDYGMSLGDGTNGAGTVNISNGGTLAITDNFLLVGMVREGTLNIGNGGTVNADRGVHLGGTLISLSNNGTSNGTVNVADGGELNTAELILGVHSDSSGVVTVTGTGRINADTVSVGSNGDGSLTLSGGAVLRATTDVRAERPNGISDNFGQTGRIVVSGAGSAIEAPRVDVSNELLVEGGAAIRSTTATIKDSYANTRTNATLTGAGSNWTNSGAMRAFTNFEVLGGAVVSTDTLNISGGLNSSTFAPRLEHDQVRVSGAGSAIVAANGVTVGGTVFEPYGVLSASSGGRIDGGSGITLGTAGYLVLGGGMDQWSLVTTAPTWRAAEAAGELSASPILMQANSGGLVFNHTGDATLSNTISSVPSGNSWVSGQLLQLFGNTRLDGNLTAFGGEINVTGGTLEINSDLYTGQGYTDPGQAFPQEILVSGGTLVLNGTSGFQQQVTLGNTVETIRSSTAVITGEGILAGNARLGSTALCNGGTLSPGRNGVGTMAFDGDLYFAANNGLGAAITGTSFYDVDVLGNGQSDRLVVAGRAYFGRTSGLTNIADAALRVTALDPAVSYQNGQTYTIVEAAGGVVGRFDQVTSRSAFLDPSVTYTDNQVQLSIAVRDTPPPVTPVDPVTPVTPVDPVAPVTPVAPITPVAPPLVFGAVAVSSNQRATAAALNTLQQSGAALALYNGLLMMDADTARAAFDDLSGEIHASNRALLLEDRFLREGINQRLRQNRTIAEDGGASAWVSGGGASNRQDGDGSAARANQHREGLMAGVDWSFGERWTVGLAAGSESLRQQIHARNASSDVDAVHAGVYASFRGDAAWITGGASYADYQVDTERTVGMGSSIAQGLNSRYDADAVSAFAEGGWDFELDTLTLTPYVALAYTRLSTDAGVENGGNAALAIDASKDEVWTTTAGMRAAWDISGGQQDGARLEAGLAWQNAGGELRADSRHRFVAGSNTFTVDGVPLARNVGIAELGVSINTSSNSRLSLFGQGRAGGGQREVGAQLNWTFAF</sequence>
<protein>
    <submittedName>
        <fullName evidence="4">Autotransporter domain-containing protein</fullName>
    </submittedName>
</protein>
<dbReference type="Proteomes" id="UP001187425">
    <property type="component" value="Unassembled WGS sequence"/>
</dbReference>
<dbReference type="GO" id="GO:0019867">
    <property type="term" value="C:outer membrane"/>
    <property type="evidence" value="ECO:0007669"/>
    <property type="project" value="InterPro"/>
</dbReference>
<dbReference type="Pfam" id="PF03797">
    <property type="entry name" value="Autotransporter"/>
    <property type="match status" value="1"/>
</dbReference>
<evidence type="ECO:0000313" key="5">
    <source>
        <dbReference type="Proteomes" id="UP000515406"/>
    </source>
</evidence>
<dbReference type="SUPFAM" id="SSF103515">
    <property type="entry name" value="Autotransporter"/>
    <property type="match status" value="1"/>
</dbReference>
<dbReference type="InterPro" id="IPR005546">
    <property type="entry name" value="Autotransporte_beta"/>
</dbReference>
<reference evidence="3 5" key="1">
    <citation type="submission" date="2020-07" db="EMBL/GenBank/DDBJ databases">
        <authorList>
            <person name="Pothier F. J."/>
        </authorList>
    </citation>
    <scope>NUCLEOTIDE SEQUENCE [LARGE SCALE GENOMIC DNA]</scope>
    <source>
        <strain evidence="3 5">CFBP 498</strain>
    </source>
</reference>
<dbReference type="Gene3D" id="2.40.128.130">
    <property type="entry name" value="Autotransporter beta-domain"/>
    <property type="match status" value="1"/>
</dbReference>
<name>A0A6V7CQN3_9XANT</name>
<evidence type="ECO:0000256" key="1">
    <source>
        <dbReference type="SAM" id="MobiDB-lite"/>
    </source>
</evidence>
<feature type="domain" description="Autotransporter" evidence="2">
    <location>
        <begin position="940"/>
        <end position="1219"/>
    </location>
</feature>
<dbReference type="InterPro" id="IPR024973">
    <property type="entry name" value="ESPR"/>
</dbReference>
<evidence type="ECO:0000259" key="2">
    <source>
        <dbReference type="PROSITE" id="PS51208"/>
    </source>
</evidence>
<keyword evidence="5" id="KW-1185">Reference proteome</keyword>
<dbReference type="EMBL" id="JAWMQI010000008">
    <property type="protein sequence ID" value="MDV7247524.1"/>
    <property type="molecule type" value="Genomic_DNA"/>
</dbReference>
<evidence type="ECO:0000313" key="4">
    <source>
        <dbReference type="EMBL" id="MDV7247524.1"/>
    </source>
</evidence>
<dbReference type="Pfam" id="PF13018">
    <property type="entry name" value="ESPR"/>
    <property type="match status" value="1"/>
</dbReference>
<feature type="region of interest" description="Disordered" evidence="1">
    <location>
        <begin position="944"/>
        <end position="968"/>
    </location>
</feature>
<dbReference type="EMBL" id="LR828257">
    <property type="protein sequence ID" value="CAD0320933.1"/>
    <property type="molecule type" value="Genomic_DNA"/>
</dbReference>
<dbReference type="InterPro" id="IPR006315">
    <property type="entry name" value="OM_autotransptr_brl_dom"/>
</dbReference>
<evidence type="ECO:0000313" key="3">
    <source>
        <dbReference type="EMBL" id="CAD0320933.1"/>
    </source>
</evidence>
<dbReference type="AlphaFoldDB" id="A0A6V7CQN3"/>
<proteinExistence type="predicted"/>
<dbReference type="InterPro" id="IPR036709">
    <property type="entry name" value="Autotransporte_beta_dom_sf"/>
</dbReference>